<organism evidence="2 3">
    <name type="scientific">Pseudomonas borbori</name>
    <dbReference type="NCBI Taxonomy" id="289003"/>
    <lineage>
        <taxon>Bacteria</taxon>
        <taxon>Pseudomonadati</taxon>
        <taxon>Pseudomonadota</taxon>
        <taxon>Gammaproteobacteria</taxon>
        <taxon>Pseudomonadales</taxon>
        <taxon>Pseudomonadaceae</taxon>
        <taxon>Pseudomonas</taxon>
    </lineage>
</organism>
<feature type="transmembrane region" description="Helical" evidence="1">
    <location>
        <begin position="12"/>
        <end position="29"/>
    </location>
</feature>
<sequence>MAQSVSGSFKEIWFVMVMTLKAMFFKFVSVHSNNWFKSFAALSGTG</sequence>
<keyword evidence="1" id="KW-0812">Transmembrane</keyword>
<proteinExistence type="predicted"/>
<keyword evidence="3" id="KW-1185">Reference proteome</keyword>
<accession>A0A1I5TSU8</accession>
<dbReference type="EMBL" id="FOWX01000021">
    <property type="protein sequence ID" value="SFP86134.1"/>
    <property type="molecule type" value="Genomic_DNA"/>
</dbReference>
<name>A0A1I5TSU8_9PSED</name>
<evidence type="ECO:0000256" key="1">
    <source>
        <dbReference type="SAM" id="Phobius"/>
    </source>
</evidence>
<evidence type="ECO:0000313" key="2">
    <source>
        <dbReference type="EMBL" id="SFP86134.1"/>
    </source>
</evidence>
<protein>
    <submittedName>
        <fullName evidence="2">Uncharacterized protein</fullName>
    </submittedName>
</protein>
<evidence type="ECO:0000313" key="3">
    <source>
        <dbReference type="Proteomes" id="UP000198784"/>
    </source>
</evidence>
<gene>
    <name evidence="2" type="ORF">SAMN05216190_12185</name>
</gene>
<dbReference type="AlphaFoldDB" id="A0A1I5TSU8"/>
<keyword evidence="1" id="KW-0472">Membrane</keyword>
<dbReference type="Proteomes" id="UP000198784">
    <property type="component" value="Unassembled WGS sequence"/>
</dbReference>
<reference evidence="3" key="1">
    <citation type="submission" date="2016-10" db="EMBL/GenBank/DDBJ databases">
        <authorList>
            <person name="Varghese N."/>
            <person name="Submissions S."/>
        </authorList>
    </citation>
    <scope>NUCLEOTIDE SEQUENCE [LARGE SCALE GENOMIC DNA]</scope>
    <source>
        <strain evidence="3">DSM 17834</strain>
    </source>
</reference>
<keyword evidence="1" id="KW-1133">Transmembrane helix</keyword>